<dbReference type="Gene3D" id="3.40.50.720">
    <property type="entry name" value="NAD(P)-binding Rossmann-like Domain"/>
    <property type="match status" value="1"/>
</dbReference>
<dbReference type="Proteomes" id="UP000007013">
    <property type="component" value="Chromosome"/>
</dbReference>
<gene>
    <name evidence="5" type="ordered locus">Oter_0724</name>
</gene>
<evidence type="ECO:0000313" key="5">
    <source>
        <dbReference type="EMBL" id="ACB74013.1"/>
    </source>
</evidence>
<dbReference type="Gene3D" id="3.30.360.10">
    <property type="entry name" value="Dihydrodipicolinate Reductase, domain 2"/>
    <property type="match status" value="1"/>
</dbReference>
<dbReference type="EC" id="1.1.99.28" evidence="5"/>
<evidence type="ECO:0000313" key="6">
    <source>
        <dbReference type="Proteomes" id="UP000007013"/>
    </source>
</evidence>
<dbReference type="InterPro" id="IPR006311">
    <property type="entry name" value="TAT_signal"/>
</dbReference>
<dbReference type="GO" id="GO:0047061">
    <property type="term" value="F:glucose-fructose oxidoreductase activity"/>
    <property type="evidence" value="ECO:0007669"/>
    <property type="project" value="UniProtKB-EC"/>
</dbReference>
<dbReference type="InterPro" id="IPR036291">
    <property type="entry name" value="NAD(P)-bd_dom_sf"/>
</dbReference>
<evidence type="ECO:0000256" key="1">
    <source>
        <dbReference type="ARBA" id="ARBA00023002"/>
    </source>
</evidence>
<sequence length="375" mass="40632">MKTFTPLTRRRFIGQLSIATAAALSLPRSLRAATSATSGKKLGIAFAGLGGYATHQLAPAIAETEHLRIAGVITGTASKGEQWRRKYDLPAGSVYSYETLDRVADNPEIDIVYVVTPPGTHRDLVVRAAKAGKHVICEKPMATNVADCDAMIAACREAGKQLGIGYRLHYEPHHQMLDRLAADPQFGPFRKMQGGFGFRMPGGRPWRLNKQLAGGGPLPDVGIYVIQAARRGAGGVWPVAVTAKEHPKTRPEVFTEVEETITWTMEFPGGATAEGWSSYNDQRNDFRAENADGRNWLEIGPAYTYGGLEGRTSRGAMDVRNINQQAAQLEDFARCVLENRETPVGGEMGRRDIAVIEAIYASAAAGGKRVEVPGL</sequence>
<dbReference type="InterPro" id="IPR008354">
    <property type="entry name" value="Glc-Fru_OxRdtase_bac"/>
</dbReference>
<protein>
    <submittedName>
        <fullName evidence="5">Glucose--fructose oxidoreductase</fullName>
        <ecNumber evidence="5">1.1.99.28</ecNumber>
    </submittedName>
</protein>
<dbReference type="InterPro" id="IPR050463">
    <property type="entry name" value="Gfo/Idh/MocA_oxidrdct_glycsds"/>
</dbReference>
<dbReference type="SUPFAM" id="SSF55347">
    <property type="entry name" value="Glyceraldehyde-3-phosphate dehydrogenase-like, C-terminal domain"/>
    <property type="match status" value="1"/>
</dbReference>
<feature type="chain" id="PRO_5002774481" evidence="2">
    <location>
        <begin position="33"/>
        <end position="375"/>
    </location>
</feature>
<dbReference type="GO" id="GO:0000166">
    <property type="term" value="F:nucleotide binding"/>
    <property type="evidence" value="ECO:0007669"/>
    <property type="project" value="InterPro"/>
</dbReference>
<evidence type="ECO:0000256" key="2">
    <source>
        <dbReference type="SAM" id="SignalP"/>
    </source>
</evidence>
<feature type="domain" description="GFO/IDH/MocA-like oxidoreductase" evidence="4">
    <location>
        <begin position="175"/>
        <end position="287"/>
    </location>
</feature>
<evidence type="ECO:0000259" key="3">
    <source>
        <dbReference type="Pfam" id="PF01408"/>
    </source>
</evidence>
<feature type="signal peptide" evidence="2">
    <location>
        <begin position="1"/>
        <end position="32"/>
    </location>
</feature>
<reference evidence="5 6" key="1">
    <citation type="journal article" date="2011" name="J. Bacteriol.">
        <title>Genome sequence of the verrucomicrobium Opitutus terrae PB90-1, an abundant inhabitant of rice paddy soil ecosystems.</title>
        <authorList>
            <person name="van Passel M.W."/>
            <person name="Kant R."/>
            <person name="Palva A."/>
            <person name="Copeland A."/>
            <person name="Lucas S."/>
            <person name="Lapidus A."/>
            <person name="Glavina del Rio T."/>
            <person name="Pitluck S."/>
            <person name="Goltsman E."/>
            <person name="Clum A."/>
            <person name="Sun H."/>
            <person name="Schmutz J."/>
            <person name="Larimer F.W."/>
            <person name="Land M.L."/>
            <person name="Hauser L."/>
            <person name="Kyrpides N."/>
            <person name="Mikhailova N."/>
            <person name="Richardson P.P."/>
            <person name="Janssen P.H."/>
            <person name="de Vos W.M."/>
            <person name="Smidt H."/>
        </authorList>
    </citation>
    <scope>NUCLEOTIDE SEQUENCE [LARGE SCALE GENOMIC DNA]</scope>
    <source>
        <strain evidence="6">DSM 11246 / JCM 15787 / PB90-1</strain>
    </source>
</reference>
<name>B1ZUH0_OPITP</name>
<dbReference type="RefSeq" id="WP_012373551.1">
    <property type="nucleotide sequence ID" value="NC_010571.1"/>
</dbReference>
<dbReference type="eggNOG" id="COG0673">
    <property type="taxonomic scope" value="Bacteria"/>
</dbReference>
<dbReference type="PRINTS" id="PR01775">
    <property type="entry name" value="GLFROXRDTASE"/>
</dbReference>
<dbReference type="SUPFAM" id="SSF51735">
    <property type="entry name" value="NAD(P)-binding Rossmann-fold domains"/>
    <property type="match status" value="1"/>
</dbReference>
<dbReference type="HOGENOM" id="CLU_023194_5_1_0"/>
<dbReference type="OrthoDB" id="9815825at2"/>
<dbReference type="EMBL" id="CP001032">
    <property type="protein sequence ID" value="ACB74013.1"/>
    <property type="molecule type" value="Genomic_DNA"/>
</dbReference>
<dbReference type="InterPro" id="IPR055170">
    <property type="entry name" value="GFO_IDH_MocA-like_dom"/>
</dbReference>
<proteinExistence type="predicted"/>
<organism evidence="5 6">
    <name type="scientific">Opitutus terrae (strain DSM 11246 / JCM 15787 / PB90-1)</name>
    <dbReference type="NCBI Taxonomy" id="452637"/>
    <lineage>
        <taxon>Bacteria</taxon>
        <taxon>Pseudomonadati</taxon>
        <taxon>Verrucomicrobiota</taxon>
        <taxon>Opitutia</taxon>
        <taxon>Opitutales</taxon>
        <taxon>Opitutaceae</taxon>
        <taxon>Opitutus</taxon>
    </lineage>
</organism>
<dbReference type="STRING" id="452637.Oter_0724"/>
<accession>B1ZUH0</accession>
<dbReference type="Pfam" id="PF01408">
    <property type="entry name" value="GFO_IDH_MocA"/>
    <property type="match status" value="1"/>
</dbReference>
<keyword evidence="2" id="KW-0732">Signal</keyword>
<dbReference type="PANTHER" id="PTHR43818">
    <property type="entry name" value="BCDNA.GH03377"/>
    <property type="match status" value="1"/>
</dbReference>
<dbReference type="PROSITE" id="PS51318">
    <property type="entry name" value="TAT"/>
    <property type="match status" value="1"/>
</dbReference>
<evidence type="ECO:0000259" key="4">
    <source>
        <dbReference type="Pfam" id="PF22725"/>
    </source>
</evidence>
<keyword evidence="1 5" id="KW-0560">Oxidoreductase</keyword>
<dbReference type="InterPro" id="IPR000683">
    <property type="entry name" value="Gfo/Idh/MocA-like_OxRdtase_N"/>
</dbReference>
<keyword evidence="6" id="KW-1185">Reference proteome</keyword>
<dbReference type="Pfam" id="PF22725">
    <property type="entry name" value="GFO_IDH_MocA_C3"/>
    <property type="match status" value="1"/>
</dbReference>
<dbReference type="AlphaFoldDB" id="B1ZUH0"/>
<feature type="domain" description="Gfo/Idh/MocA-like oxidoreductase N-terminal" evidence="3">
    <location>
        <begin position="43"/>
        <end position="166"/>
    </location>
</feature>
<dbReference type="PANTHER" id="PTHR43818:SF11">
    <property type="entry name" value="BCDNA.GH03377"/>
    <property type="match status" value="1"/>
</dbReference>
<dbReference type="KEGG" id="ote:Oter_0724"/>